<dbReference type="Proteomes" id="UP001152173">
    <property type="component" value="Unassembled WGS sequence"/>
</dbReference>
<protein>
    <submittedName>
        <fullName evidence="2">NERD domain-containing protein</fullName>
    </submittedName>
</protein>
<dbReference type="EMBL" id="JAMKBJ010000003">
    <property type="protein sequence ID" value="MCZ8536621.1"/>
    <property type="molecule type" value="Genomic_DNA"/>
</dbReference>
<comment type="caution">
    <text evidence="2">The sequence shown here is derived from an EMBL/GenBank/DDBJ whole genome shotgun (WGS) entry which is preliminary data.</text>
</comment>
<organism evidence="2 3">
    <name type="scientific">Paenisporosarcina quisquiliarum</name>
    <dbReference type="NCBI Taxonomy" id="365346"/>
    <lineage>
        <taxon>Bacteria</taxon>
        <taxon>Bacillati</taxon>
        <taxon>Bacillota</taxon>
        <taxon>Bacilli</taxon>
        <taxon>Bacillales</taxon>
        <taxon>Caryophanaceae</taxon>
        <taxon>Paenisporosarcina</taxon>
    </lineage>
</organism>
<dbReference type="Pfam" id="PF08378">
    <property type="entry name" value="NERD"/>
    <property type="match status" value="1"/>
</dbReference>
<reference evidence="2" key="1">
    <citation type="submission" date="2022-05" db="EMBL/GenBank/DDBJ databases">
        <authorList>
            <person name="Colautti A."/>
            <person name="Iacumin L."/>
        </authorList>
    </citation>
    <scope>NUCLEOTIDE SEQUENCE</scope>
    <source>
        <strain evidence="2">SK 55</strain>
    </source>
</reference>
<evidence type="ECO:0000259" key="1">
    <source>
        <dbReference type="PROSITE" id="PS50965"/>
    </source>
</evidence>
<feature type="domain" description="NERD" evidence="1">
    <location>
        <begin position="20"/>
        <end position="138"/>
    </location>
</feature>
<dbReference type="RefSeq" id="WP_269925718.1">
    <property type="nucleotide sequence ID" value="NZ_JAMKBJ010000003.1"/>
</dbReference>
<name>A0A9X3LET2_9BACL</name>
<dbReference type="InterPro" id="IPR011528">
    <property type="entry name" value="NERD"/>
</dbReference>
<evidence type="ECO:0000313" key="3">
    <source>
        <dbReference type="Proteomes" id="UP001152173"/>
    </source>
</evidence>
<dbReference type="PROSITE" id="PS50965">
    <property type="entry name" value="NERD"/>
    <property type="match status" value="1"/>
</dbReference>
<gene>
    <name evidence="2" type="ORF">M9R32_05420</name>
</gene>
<accession>A0A9X3LET2</accession>
<evidence type="ECO:0000313" key="2">
    <source>
        <dbReference type="EMBL" id="MCZ8536621.1"/>
    </source>
</evidence>
<keyword evidence="3" id="KW-1185">Reference proteome</keyword>
<dbReference type="AlphaFoldDB" id="A0A9X3LET2"/>
<sequence>MPNEHPLYKEIESRINRIRAGYSGETYVDNFIKNIEFPCSFAVFKDINIQTSANTKAQFDTLIITPKFVCILEVKALKGRISFQKTPAQLIREVDGVKTSLKCPEEQLKRHERRLVKWLNSIQINLPIKSAIVFAFSSTIVDLPPKYSNIMMGCDVGSYIEDLFELPPTLTEKDFKSLIDSLEQAKTNYSPTPLVSTFPIHDSKIVKGLLCPQCSINIGTLYKCPTCKISRKVIIANALEDWFYLMKSTITTRECLDFLQLKDKTSASHILNRANLIPKNNGRYRFYKLFDDVNEDSF</sequence>
<proteinExistence type="predicted"/>